<proteinExistence type="predicted"/>
<reference evidence="2 3" key="1">
    <citation type="submission" date="2019-04" db="EMBL/GenBank/DDBJ databases">
        <title>Geobacter ruber sp. nov., ferric-reducing bacteria isolated from paddy soil.</title>
        <authorList>
            <person name="Xu Z."/>
            <person name="Masuda Y."/>
            <person name="Itoh H."/>
            <person name="Senoo K."/>
        </authorList>
    </citation>
    <scope>NUCLEOTIDE SEQUENCE [LARGE SCALE GENOMIC DNA]</scope>
    <source>
        <strain evidence="2 3">Red88</strain>
    </source>
</reference>
<dbReference type="EMBL" id="SRSD01000008">
    <property type="protein sequence ID" value="KAA0889800.1"/>
    <property type="molecule type" value="Genomic_DNA"/>
</dbReference>
<evidence type="ECO:0000313" key="2">
    <source>
        <dbReference type="EMBL" id="KAA0889800.1"/>
    </source>
</evidence>
<organism evidence="2 3">
    <name type="scientific">Oryzomonas rubra</name>
    <dbReference type="NCBI Taxonomy" id="2509454"/>
    <lineage>
        <taxon>Bacteria</taxon>
        <taxon>Pseudomonadati</taxon>
        <taxon>Thermodesulfobacteriota</taxon>
        <taxon>Desulfuromonadia</taxon>
        <taxon>Geobacterales</taxon>
        <taxon>Geobacteraceae</taxon>
        <taxon>Oryzomonas</taxon>
    </lineage>
</organism>
<protein>
    <recommendedName>
        <fullName evidence="4">Tetratricopeptide repeat-containing protein</fullName>
    </recommendedName>
</protein>
<dbReference type="AlphaFoldDB" id="A0A5A9XA64"/>
<sequence length="133" mass="15091">MDERIKKIAVNSAIIIVLTLLLFLAGTWWRLEAQFQAGETAFTKGDFTGALAGYESAIHMYIPSHPTIEKAAQKLWLLGEIAERQGDVNRALIAYRALRSAFYADRWLVQPGTEWIGRCDQKIAMLVPLQRER</sequence>
<feature type="transmembrane region" description="Helical" evidence="1">
    <location>
        <begin position="12"/>
        <end position="31"/>
    </location>
</feature>
<evidence type="ECO:0000256" key="1">
    <source>
        <dbReference type="SAM" id="Phobius"/>
    </source>
</evidence>
<keyword evidence="1" id="KW-0812">Transmembrane</keyword>
<evidence type="ECO:0000313" key="3">
    <source>
        <dbReference type="Proteomes" id="UP000324298"/>
    </source>
</evidence>
<comment type="caution">
    <text evidence="2">The sequence shown here is derived from an EMBL/GenBank/DDBJ whole genome shotgun (WGS) entry which is preliminary data.</text>
</comment>
<dbReference type="SUPFAM" id="SSF48452">
    <property type="entry name" value="TPR-like"/>
    <property type="match status" value="1"/>
</dbReference>
<keyword evidence="1" id="KW-1133">Transmembrane helix</keyword>
<keyword evidence="3" id="KW-1185">Reference proteome</keyword>
<name>A0A5A9XA64_9BACT</name>
<accession>A0A5A9XA64</accession>
<dbReference type="RefSeq" id="WP_149308385.1">
    <property type="nucleotide sequence ID" value="NZ_SRSD01000008.1"/>
</dbReference>
<dbReference type="Gene3D" id="1.25.40.10">
    <property type="entry name" value="Tetratricopeptide repeat domain"/>
    <property type="match status" value="1"/>
</dbReference>
<dbReference type="InterPro" id="IPR011990">
    <property type="entry name" value="TPR-like_helical_dom_sf"/>
</dbReference>
<dbReference type="OrthoDB" id="5396466at2"/>
<keyword evidence="1" id="KW-0472">Membrane</keyword>
<gene>
    <name evidence="2" type="ORF">ET418_13585</name>
</gene>
<dbReference type="Proteomes" id="UP000324298">
    <property type="component" value="Unassembled WGS sequence"/>
</dbReference>
<evidence type="ECO:0008006" key="4">
    <source>
        <dbReference type="Google" id="ProtNLM"/>
    </source>
</evidence>